<dbReference type="Proteomes" id="UP000294545">
    <property type="component" value="Unassembled WGS sequence"/>
</dbReference>
<evidence type="ECO:0000256" key="2">
    <source>
        <dbReference type="ARBA" id="ARBA00009008"/>
    </source>
</evidence>
<dbReference type="Gene3D" id="6.10.250.660">
    <property type="match status" value="1"/>
</dbReference>
<proteinExistence type="inferred from homology"/>
<evidence type="ECO:0000256" key="1">
    <source>
        <dbReference type="ARBA" id="ARBA00004496"/>
    </source>
</evidence>
<dbReference type="InterPro" id="IPR019933">
    <property type="entry name" value="DivIVA_domain"/>
</dbReference>
<dbReference type="GO" id="GO:0051301">
    <property type="term" value="P:cell division"/>
    <property type="evidence" value="ECO:0007669"/>
    <property type="project" value="UniProtKB-KW"/>
</dbReference>
<feature type="region of interest" description="Disordered" evidence="8">
    <location>
        <begin position="150"/>
        <end position="180"/>
    </location>
</feature>
<dbReference type="NCBIfam" id="TIGR03544">
    <property type="entry name" value="DivI1A_domain"/>
    <property type="match status" value="1"/>
</dbReference>
<evidence type="ECO:0000256" key="8">
    <source>
        <dbReference type="SAM" id="MobiDB-lite"/>
    </source>
</evidence>
<dbReference type="InterPro" id="IPR007793">
    <property type="entry name" value="DivIVA_fam"/>
</dbReference>
<organism evidence="9 10">
    <name type="scientific">Natranaerovirga hydrolytica</name>
    <dbReference type="NCBI Taxonomy" id="680378"/>
    <lineage>
        <taxon>Bacteria</taxon>
        <taxon>Bacillati</taxon>
        <taxon>Bacillota</taxon>
        <taxon>Clostridia</taxon>
        <taxon>Lachnospirales</taxon>
        <taxon>Natranaerovirgaceae</taxon>
        <taxon>Natranaerovirga</taxon>
    </lineage>
</organism>
<keyword evidence="10" id="KW-1185">Reference proteome</keyword>
<comment type="similarity">
    <text evidence="2">Belongs to the DivIVA family.</text>
</comment>
<protein>
    <submittedName>
        <fullName evidence="9">Cell division initiation protein</fullName>
    </submittedName>
</protein>
<evidence type="ECO:0000256" key="6">
    <source>
        <dbReference type="ARBA" id="ARBA00023306"/>
    </source>
</evidence>
<keyword evidence="6" id="KW-0131">Cell cycle</keyword>
<feature type="coiled-coil region" evidence="7">
    <location>
        <begin position="85"/>
        <end position="137"/>
    </location>
</feature>
<dbReference type="PANTHER" id="PTHR35794:SF2">
    <property type="entry name" value="CELL DIVISION PROTEIN DIVIVA"/>
    <property type="match status" value="1"/>
</dbReference>
<dbReference type="Pfam" id="PF05103">
    <property type="entry name" value="DivIVA"/>
    <property type="match status" value="1"/>
</dbReference>
<sequence length="180" mass="21020">MLTPLDIETKTFKKMGMGYHTKDVDQFLKAILEDYEKIYKENIELKDKINVLNEGISYYKTIEETIQNTLVIAEKTAEDIKSNANEKAEHIKKEAELKANSILQDSQNELHKVENKIEEMRRIHKSYKKQLQQFLRTQLELVEEEAFSPSNEKAVQDIIHPTTNDTDEMNEVESVENSNE</sequence>
<keyword evidence="5 7" id="KW-0175">Coiled coil</keyword>
<gene>
    <name evidence="9" type="ORF">EDC19_0523</name>
</gene>
<dbReference type="GO" id="GO:0005737">
    <property type="term" value="C:cytoplasm"/>
    <property type="evidence" value="ECO:0007669"/>
    <property type="project" value="UniProtKB-SubCell"/>
</dbReference>
<comment type="caution">
    <text evidence="9">The sequence shown here is derived from an EMBL/GenBank/DDBJ whole genome shotgun (WGS) entry which is preliminary data.</text>
</comment>
<comment type="subcellular location">
    <subcellularLocation>
        <location evidence="1">Cytoplasm</location>
    </subcellularLocation>
</comment>
<evidence type="ECO:0000313" key="10">
    <source>
        <dbReference type="Proteomes" id="UP000294545"/>
    </source>
</evidence>
<keyword evidence="4 9" id="KW-0132">Cell division</keyword>
<name>A0A4R1MY20_9FIRM</name>
<accession>A0A4R1MY20</accession>
<feature type="compositionally biased region" description="Acidic residues" evidence="8">
    <location>
        <begin position="165"/>
        <end position="180"/>
    </location>
</feature>
<evidence type="ECO:0000256" key="5">
    <source>
        <dbReference type="ARBA" id="ARBA00023054"/>
    </source>
</evidence>
<keyword evidence="3" id="KW-0963">Cytoplasm</keyword>
<dbReference type="AlphaFoldDB" id="A0A4R1MY20"/>
<dbReference type="OrthoDB" id="9815492at2"/>
<dbReference type="RefSeq" id="WP_132280081.1">
    <property type="nucleotide sequence ID" value="NZ_SMGQ01000011.1"/>
</dbReference>
<evidence type="ECO:0000256" key="3">
    <source>
        <dbReference type="ARBA" id="ARBA00022490"/>
    </source>
</evidence>
<dbReference type="PANTHER" id="PTHR35794">
    <property type="entry name" value="CELL DIVISION PROTEIN DIVIVA"/>
    <property type="match status" value="1"/>
</dbReference>
<evidence type="ECO:0000256" key="7">
    <source>
        <dbReference type="SAM" id="Coils"/>
    </source>
</evidence>
<reference evidence="9 10" key="1">
    <citation type="submission" date="2019-03" db="EMBL/GenBank/DDBJ databases">
        <title>Genomic Encyclopedia of Type Strains, Phase IV (KMG-IV): sequencing the most valuable type-strain genomes for metagenomic binning, comparative biology and taxonomic classification.</title>
        <authorList>
            <person name="Goeker M."/>
        </authorList>
    </citation>
    <scope>NUCLEOTIDE SEQUENCE [LARGE SCALE GENOMIC DNA]</scope>
    <source>
        <strain evidence="9 10">DSM 24176</strain>
    </source>
</reference>
<dbReference type="EMBL" id="SMGQ01000011">
    <property type="protein sequence ID" value="TCK98106.1"/>
    <property type="molecule type" value="Genomic_DNA"/>
</dbReference>
<evidence type="ECO:0000313" key="9">
    <source>
        <dbReference type="EMBL" id="TCK98106.1"/>
    </source>
</evidence>
<evidence type="ECO:0000256" key="4">
    <source>
        <dbReference type="ARBA" id="ARBA00022618"/>
    </source>
</evidence>